<accession>A0A2Z7BPN1</accession>
<keyword evidence="1" id="KW-0175">Coiled coil</keyword>
<dbReference type="AlphaFoldDB" id="A0A2Z7BPN1"/>
<dbReference type="PANTHER" id="PTHR37234:SF1">
    <property type="entry name" value="OS03G0319200 PROTEIN"/>
    <property type="match status" value="1"/>
</dbReference>
<feature type="compositionally biased region" description="Low complexity" evidence="2">
    <location>
        <begin position="8"/>
        <end position="19"/>
    </location>
</feature>
<evidence type="ECO:0000313" key="3">
    <source>
        <dbReference type="EMBL" id="KZV33921.1"/>
    </source>
</evidence>
<dbReference type="Proteomes" id="UP000250235">
    <property type="component" value="Unassembled WGS sequence"/>
</dbReference>
<feature type="region of interest" description="Disordered" evidence="2">
    <location>
        <begin position="53"/>
        <end position="77"/>
    </location>
</feature>
<dbReference type="OrthoDB" id="780613at2759"/>
<feature type="region of interest" description="Disordered" evidence="2">
    <location>
        <begin position="1"/>
        <end position="30"/>
    </location>
</feature>
<evidence type="ECO:0000256" key="2">
    <source>
        <dbReference type="SAM" id="MobiDB-lite"/>
    </source>
</evidence>
<feature type="region of interest" description="Disordered" evidence="2">
    <location>
        <begin position="188"/>
        <end position="217"/>
    </location>
</feature>
<name>A0A2Z7BPN1_9LAMI</name>
<feature type="coiled-coil region" evidence="1">
    <location>
        <begin position="116"/>
        <end position="143"/>
    </location>
</feature>
<evidence type="ECO:0000313" key="4">
    <source>
        <dbReference type="Proteomes" id="UP000250235"/>
    </source>
</evidence>
<evidence type="ECO:0000256" key="1">
    <source>
        <dbReference type="SAM" id="Coils"/>
    </source>
</evidence>
<dbReference type="PANTHER" id="PTHR37234">
    <property type="entry name" value="OS03G0319200 PROTEIN"/>
    <property type="match status" value="1"/>
</dbReference>
<sequence length="309" mass="34217">MMLKRQESSLSSSRRIAASTPSLQETRHSEPIGCMSGIFKLFSKYQNSRKRLTFGRKREKDKDKSTEDSLSSAVEDKSGTRDFGLSIEINVPRSPSVPPEIQLPASEETGSISEKRRQLIRALEKCNEDLEGLRRIIQGVQKNDAAENRDLPGGKNEDSRAVNSGTENCAAVGTEAWAPVSGFAEARDTVSAAAKTPARLPPRRKPPTASKKPGEDDAEPIAAFVMKSRCSPHIAISPRRTTSSPKARTIEEVCKDIAWGEKREMGRIMMVLQDYICRDLVEEVVKELKSCQIQASKLPLDGCKRRLSF</sequence>
<dbReference type="EMBL" id="KV005645">
    <property type="protein sequence ID" value="KZV33921.1"/>
    <property type="molecule type" value="Genomic_DNA"/>
</dbReference>
<proteinExistence type="predicted"/>
<feature type="region of interest" description="Disordered" evidence="2">
    <location>
        <begin position="90"/>
        <end position="113"/>
    </location>
</feature>
<gene>
    <name evidence="3" type="ORF">F511_04146</name>
</gene>
<keyword evidence="4" id="KW-1185">Reference proteome</keyword>
<organism evidence="3 4">
    <name type="scientific">Dorcoceras hygrometricum</name>
    <dbReference type="NCBI Taxonomy" id="472368"/>
    <lineage>
        <taxon>Eukaryota</taxon>
        <taxon>Viridiplantae</taxon>
        <taxon>Streptophyta</taxon>
        <taxon>Embryophyta</taxon>
        <taxon>Tracheophyta</taxon>
        <taxon>Spermatophyta</taxon>
        <taxon>Magnoliopsida</taxon>
        <taxon>eudicotyledons</taxon>
        <taxon>Gunneridae</taxon>
        <taxon>Pentapetalae</taxon>
        <taxon>asterids</taxon>
        <taxon>lamiids</taxon>
        <taxon>Lamiales</taxon>
        <taxon>Gesneriaceae</taxon>
        <taxon>Didymocarpoideae</taxon>
        <taxon>Trichosporeae</taxon>
        <taxon>Loxocarpinae</taxon>
        <taxon>Dorcoceras</taxon>
    </lineage>
</organism>
<reference evidence="3 4" key="1">
    <citation type="journal article" date="2015" name="Proc. Natl. Acad. Sci. U.S.A.">
        <title>The resurrection genome of Boea hygrometrica: A blueprint for survival of dehydration.</title>
        <authorList>
            <person name="Xiao L."/>
            <person name="Yang G."/>
            <person name="Zhang L."/>
            <person name="Yang X."/>
            <person name="Zhao S."/>
            <person name="Ji Z."/>
            <person name="Zhou Q."/>
            <person name="Hu M."/>
            <person name="Wang Y."/>
            <person name="Chen M."/>
            <person name="Xu Y."/>
            <person name="Jin H."/>
            <person name="Xiao X."/>
            <person name="Hu G."/>
            <person name="Bao F."/>
            <person name="Hu Y."/>
            <person name="Wan P."/>
            <person name="Li L."/>
            <person name="Deng X."/>
            <person name="Kuang T."/>
            <person name="Xiang C."/>
            <person name="Zhu J.K."/>
            <person name="Oliver M.J."/>
            <person name="He Y."/>
        </authorList>
    </citation>
    <scope>NUCLEOTIDE SEQUENCE [LARGE SCALE GENOMIC DNA]</scope>
    <source>
        <strain evidence="4">cv. XS01</strain>
    </source>
</reference>
<feature type="region of interest" description="Disordered" evidence="2">
    <location>
        <begin position="144"/>
        <end position="164"/>
    </location>
</feature>
<feature type="compositionally biased region" description="Basic and acidic residues" evidence="2">
    <location>
        <begin position="144"/>
        <end position="160"/>
    </location>
</feature>
<feature type="compositionally biased region" description="Basic and acidic residues" evidence="2">
    <location>
        <begin position="56"/>
        <end position="67"/>
    </location>
</feature>
<protein>
    <submittedName>
        <fullName evidence="3">Uncharacterized protein</fullName>
    </submittedName>
</protein>